<accession>A0A8S2ZM61</accession>
<dbReference type="Proteomes" id="UP000681722">
    <property type="component" value="Unassembled WGS sequence"/>
</dbReference>
<dbReference type="GO" id="GO:0046872">
    <property type="term" value="F:metal ion binding"/>
    <property type="evidence" value="ECO:0007669"/>
    <property type="project" value="UniProtKB-KW"/>
</dbReference>
<evidence type="ECO:0000256" key="1">
    <source>
        <dbReference type="ARBA" id="ARBA00001968"/>
    </source>
</evidence>
<keyword evidence="2" id="KW-0479">Metal-binding</keyword>
<gene>
    <name evidence="4" type="ORF">SRO942_LOCUS50162</name>
</gene>
<evidence type="ECO:0000313" key="4">
    <source>
        <dbReference type="EMBL" id="CAF4641659.1"/>
    </source>
</evidence>
<reference evidence="4" key="1">
    <citation type="submission" date="2021-02" db="EMBL/GenBank/DDBJ databases">
        <authorList>
            <person name="Nowell W R."/>
        </authorList>
    </citation>
    <scope>NUCLEOTIDE SEQUENCE</scope>
</reference>
<proteinExistence type="predicted"/>
<feature type="domain" description="DDE Tnp4" evidence="3">
    <location>
        <begin position="2"/>
        <end position="138"/>
    </location>
</feature>
<evidence type="ECO:0000259" key="3">
    <source>
        <dbReference type="Pfam" id="PF13359"/>
    </source>
</evidence>
<dbReference type="EMBL" id="CAJOBC010139808">
    <property type="protein sequence ID" value="CAF4641659.1"/>
    <property type="molecule type" value="Genomic_DNA"/>
</dbReference>
<comment type="cofactor">
    <cofactor evidence="1">
        <name>a divalent metal cation</name>
        <dbReference type="ChEBI" id="CHEBI:60240"/>
    </cofactor>
</comment>
<name>A0A8S2ZM61_9BILA</name>
<protein>
    <recommendedName>
        <fullName evidence="3">DDE Tnp4 domain-containing protein</fullName>
    </recommendedName>
</protein>
<comment type="caution">
    <text evidence="4">The sequence shown here is derived from an EMBL/GenBank/DDBJ whole genome shotgun (WGS) entry which is preliminary data.</text>
</comment>
<organism evidence="4 5">
    <name type="scientific">Didymodactylos carnosus</name>
    <dbReference type="NCBI Taxonomy" id="1234261"/>
    <lineage>
        <taxon>Eukaryota</taxon>
        <taxon>Metazoa</taxon>
        <taxon>Spiralia</taxon>
        <taxon>Gnathifera</taxon>
        <taxon>Rotifera</taxon>
        <taxon>Eurotatoria</taxon>
        <taxon>Bdelloidea</taxon>
        <taxon>Philodinida</taxon>
        <taxon>Philodinidae</taxon>
        <taxon>Didymodactylos</taxon>
    </lineage>
</organism>
<dbReference type="PANTHER" id="PTHR23080">
    <property type="entry name" value="THAP DOMAIN PROTEIN"/>
    <property type="match status" value="1"/>
</dbReference>
<dbReference type="OrthoDB" id="10049726at2759"/>
<dbReference type="AlphaFoldDB" id="A0A8S2ZM61"/>
<evidence type="ECO:0000256" key="2">
    <source>
        <dbReference type="ARBA" id="ARBA00022723"/>
    </source>
</evidence>
<evidence type="ECO:0000313" key="5">
    <source>
        <dbReference type="Proteomes" id="UP000681722"/>
    </source>
</evidence>
<dbReference type="Pfam" id="PF13359">
    <property type="entry name" value="DDE_Tnp_4"/>
    <property type="match status" value="1"/>
</dbReference>
<sequence length="150" mass="17427">MIIVATDGYIVSCIGPYMADFYNNDASITRHILLNNEEKILDWLCQNDCMIVDRGFRDALDLIKSFGYQVFMPSFLPRVQRQYTSLEGNNNRLITVLRWVIEAVNGRIKQWKIFNQIFPNSSLKNIHAYVSIVCALINRFRSPFVQDISN</sequence>
<dbReference type="InterPro" id="IPR027806">
    <property type="entry name" value="HARBI1_dom"/>
</dbReference>